<feature type="transmembrane region" description="Helical" evidence="9">
    <location>
        <begin position="55"/>
        <end position="82"/>
    </location>
</feature>
<evidence type="ECO:0000256" key="8">
    <source>
        <dbReference type="PIRNR" id="PIRNR037778"/>
    </source>
</evidence>
<evidence type="ECO:0000256" key="5">
    <source>
        <dbReference type="ARBA" id="ARBA00022692"/>
    </source>
</evidence>
<accession>A0A173Z1G9</accession>
<evidence type="ECO:0000313" key="11">
    <source>
        <dbReference type="EMBL" id="MZL32982.1"/>
    </source>
</evidence>
<comment type="similarity">
    <text evidence="2 8">Belongs to the prokaryotic riboflavin transporter (P-RFT) (TC 2.A.87) family.</text>
</comment>
<name>A0A173Z1G9_9FIRM</name>
<dbReference type="EMBL" id="CYZN01000004">
    <property type="protein sequence ID" value="CUN69580.1"/>
    <property type="molecule type" value="Genomic_DNA"/>
</dbReference>
<dbReference type="Proteomes" id="UP000095431">
    <property type="component" value="Unassembled WGS sequence"/>
</dbReference>
<organism evidence="10 13">
    <name type="scientific">Blautia wexlerae</name>
    <dbReference type="NCBI Taxonomy" id="418240"/>
    <lineage>
        <taxon>Bacteria</taxon>
        <taxon>Bacillati</taxon>
        <taxon>Bacillota</taxon>
        <taxon>Clostridia</taxon>
        <taxon>Lachnospirales</taxon>
        <taxon>Lachnospiraceae</taxon>
        <taxon>Blautia</taxon>
    </lineage>
</organism>
<feature type="transmembrane region" description="Helical" evidence="9">
    <location>
        <begin position="174"/>
        <end position="201"/>
    </location>
</feature>
<dbReference type="PANTHER" id="PTHR38438">
    <property type="entry name" value="RIBOFLAVIN TRANSPORTER RIBU"/>
    <property type="match status" value="1"/>
</dbReference>
<keyword evidence="6 9" id="KW-1133">Transmembrane helix</keyword>
<evidence type="ECO:0000313" key="15">
    <source>
        <dbReference type="Proteomes" id="UP000477285"/>
    </source>
</evidence>
<reference evidence="10 13" key="1">
    <citation type="submission" date="2015-09" db="EMBL/GenBank/DDBJ databases">
        <authorList>
            <consortium name="Pathogen Informatics"/>
        </authorList>
    </citation>
    <scope>NUCLEOTIDE SEQUENCE [LARGE SCALE GENOMIC DNA]</scope>
    <source>
        <strain evidence="10 13">2789STDY5834863</strain>
    </source>
</reference>
<dbReference type="InterPro" id="IPR025720">
    <property type="entry name" value="RibU"/>
</dbReference>
<evidence type="ECO:0000256" key="9">
    <source>
        <dbReference type="SAM" id="Phobius"/>
    </source>
</evidence>
<dbReference type="AlphaFoldDB" id="A0A173Z1G9"/>
<keyword evidence="7 8" id="KW-0472">Membrane</keyword>
<evidence type="ECO:0000313" key="14">
    <source>
        <dbReference type="Proteomes" id="UP000477156"/>
    </source>
</evidence>
<comment type="subcellular location">
    <subcellularLocation>
        <location evidence="1">Cell membrane</location>
        <topology evidence="1">Multi-pass membrane protein</topology>
    </subcellularLocation>
</comment>
<dbReference type="Gene3D" id="1.10.1760.20">
    <property type="match status" value="1"/>
</dbReference>
<dbReference type="Pfam" id="PF12822">
    <property type="entry name" value="ECF_trnsprt"/>
    <property type="match status" value="1"/>
</dbReference>
<evidence type="ECO:0000256" key="4">
    <source>
        <dbReference type="ARBA" id="ARBA00022475"/>
    </source>
</evidence>
<evidence type="ECO:0000256" key="7">
    <source>
        <dbReference type="ARBA" id="ARBA00023136"/>
    </source>
</evidence>
<evidence type="ECO:0000313" key="12">
    <source>
        <dbReference type="EMBL" id="MZS90206.1"/>
    </source>
</evidence>
<feature type="transmembrane region" description="Helical" evidence="9">
    <location>
        <begin position="94"/>
        <end position="111"/>
    </location>
</feature>
<feature type="transmembrane region" description="Helical" evidence="9">
    <location>
        <begin position="123"/>
        <end position="146"/>
    </location>
</feature>
<evidence type="ECO:0000313" key="13">
    <source>
        <dbReference type="Proteomes" id="UP000095431"/>
    </source>
</evidence>
<evidence type="ECO:0000313" key="10">
    <source>
        <dbReference type="EMBL" id="CUN69580.1"/>
    </source>
</evidence>
<dbReference type="Proteomes" id="UP000477156">
    <property type="component" value="Unassembled WGS sequence"/>
</dbReference>
<dbReference type="eggNOG" id="COG3601">
    <property type="taxonomic scope" value="Bacteria"/>
</dbReference>
<dbReference type="Proteomes" id="UP000477285">
    <property type="component" value="Unassembled WGS sequence"/>
</dbReference>
<evidence type="ECO:0000256" key="1">
    <source>
        <dbReference type="ARBA" id="ARBA00004651"/>
    </source>
</evidence>
<evidence type="ECO:0000256" key="6">
    <source>
        <dbReference type="ARBA" id="ARBA00022989"/>
    </source>
</evidence>
<keyword evidence="4 8" id="KW-1003">Cell membrane</keyword>
<keyword evidence="5 9" id="KW-0812">Transmembrane</keyword>
<comment type="function">
    <text evidence="8">Probably a riboflavin-binding protein that interacts with the energy-coupling factor (ECF) ABC-transporter complex.</text>
</comment>
<dbReference type="EMBL" id="WWVQ01000013">
    <property type="protein sequence ID" value="MZL32982.1"/>
    <property type="molecule type" value="Genomic_DNA"/>
</dbReference>
<dbReference type="PIRSF" id="PIRSF037778">
    <property type="entry name" value="UCP037778_transp_RibU"/>
    <property type="match status" value="1"/>
</dbReference>
<dbReference type="RefSeq" id="WP_055058216.1">
    <property type="nucleotide sequence ID" value="NZ_BTHH01000003.1"/>
</dbReference>
<evidence type="ECO:0000256" key="2">
    <source>
        <dbReference type="ARBA" id="ARBA00005540"/>
    </source>
</evidence>
<keyword evidence="3 8" id="KW-0813">Transport</keyword>
<feature type="transmembrane region" description="Helical" evidence="9">
    <location>
        <begin position="20"/>
        <end position="43"/>
    </location>
</feature>
<reference evidence="14 15" key="2">
    <citation type="journal article" date="2019" name="Nat. Med.">
        <title>A library of human gut bacterial isolates paired with longitudinal multiomics data enables mechanistic microbiome research.</title>
        <authorList>
            <person name="Poyet M."/>
            <person name="Groussin M."/>
            <person name="Gibbons S.M."/>
            <person name="Avila-Pacheco J."/>
            <person name="Jiang X."/>
            <person name="Kearney S.M."/>
            <person name="Perrotta A.R."/>
            <person name="Berdy B."/>
            <person name="Zhao S."/>
            <person name="Lieberman T.D."/>
            <person name="Swanson P.K."/>
            <person name="Smith M."/>
            <person name="Roesemann S."/>
            <person name="Alexander J.E."/>
            <person name="Rich S.A."/>
            <person name="Livny J."/>
            <person name="Vlamakis H."/>
            <person name="Clish C."/>
            <person name="Bullock K."/>
            <person name="Deik A."/>
            <person name="Scott J."/>
            <person name="Pierce K.A."/>
            <person name="Xavier R.J."/>
            <person name="Alm E.J."/>
        </authorList>
    </citation>
    <scope>NUCLEOTIDE SEQUENCE [LARGE SCALE GENOMIC DNA]</scope>
    <source>
        <strain evidence="11 15">BIOML-A1</strain>
        <strain evidence="12 14">BIOML-A12</strain>
    </source>
</reference>
<gene>
    <name evidence="10" type="primary">ribU</name>
    <name evidence="10" type="ORF">ERS852478_00829</name>
    <name evidence="12" type="ORF">GT712_14290</name>
    <name evidence="11" type="ORF">GT728_07150</name>
</gene>
<dbReference type="EMBL" id="WWVF01000031">
    <property type="protein sequence ID" value="MZS90206.1"/>
    <property type="molecule type" value="Genomic_DNA"/>
</dbReference>
<protein>
    <recommendedName>
        <fullName evidence="8">Riboflavin transporter</fullName>
    </recommendedName>
</protein>
<dbReference type="InterPro" id="IPR024529">
    <property type="entry name" value="ECF_trnsprt_substrate-spec"/>
</dbReference>
<evidence type="ECO:0000256" key="3">
    <source>
        <dbReference type="ARBA" id="ARBA00022448"/>
    </source>
</evidence>
<proteinExistence type="inferred from homology"/>
<dbReference type="GO" id="GO:0005886">
    <property type="term" value="C:plasma membrane"/>
    <property type="evidence" value="ECO:0007669"/>
    <property type="project" value="UniProtKB-SubCell"/>
</dbReference>
<dbReference type="GO" id="GO:0032217">
    <property type="term" value="F:riboflavin transmembrane transporter activity"/>
    <property type="evidence" value="ECO:0007669"/>
    <property type="project" value="UniProtKB-UniRule"/>
</dbReference>
<dbReference type="PANTHER" id="PTHR38438:SF1">
    <property type="entry name" value="RIBOFLAVIN TRANSPORTER RIBU"/>
    <property type="match status" value="1"/>
</dbReference>
<sequence>MSEQVLRNGNAMARSKTRTVTQIAMLGAIAGILMNLEFPLPFLAPTFYQLDFSEIPVLVGSFAMGPIAGVLIELVKILVHLVTKGSMTAGVGDVANFIFGCTFAVPAGLIYRYKSVKSRKHAVIGMAVGTVLTAVVACFINAFVLLPAYGKAFGMPVEAFIEMGSAVHSSVNNLLTFAAMIIFPFNIFKYALTSLIVFLIYKRIRVVLKGD</sequence>